<reference evidence="2 3" key="1">
    <citation type="submission" date="2021-06" db="EMBL/GenBank/DDBJ databases">
        <authorList>
            <person name="Palmer J.M."/>
        </authorList>
    </citation>
    <scope>NUCLEOTIDE SEQUENCE [LARGE SCALE GENOMIC DNA]</scope>
    <source>
        <strain evidence="2 3">GA_2019</strain>
        <tissue evidence="2">Muscle</tissue>
    </source>
</reference>
<keyword evidence="1" id="KW-1133">Transmembrane helix</keyword>
<comment type="caution">
    <text evidence="2">The sequence shown here is derived from an EMBL/GenBank/DDBJ whole genome shotgun (WGS) entry which is preliminary data.</text>
</comment>
<accession>A0ABV0PLY9</accession>
<protein>
    <submittedName>
        <fullName evidence="2">Uncharacterized protein</fullName>
    </submittedName>
</protein>
<name>A0ABV0PLY9_9TELE</name>
<organism evidence="2 3">
    <name type="scientific">Goodea atripinnis</name>
    <dbReference type="NCBI Taxonomy" id="208336"/>
    <lineage>
        <taxon>Eukaryota</taxon>
        <taxon>Metazoa</taxon>
        <taxon>Chordata</taxon>
        <taxon>Craniata</taxon>
        <taxon>Vertebrata</taxon>
        <taxon>Euteleostomi</taxon>
        <taxon>Actinopterygii</taxon>
        <taxon>Neopterygii</taxon>
        <taxon>Teleostei</taxon>
        <taxon>Neoteleostei</taxon>
        <taxon>Acanthomorphata</taxon>
        <taxon>Ovalentaria</taxon>
        <taxon>Atherinomorphae</taxon>
        <taxon>Cyprinodontiformes</taxon>
        <taxon>Goodeidae</taxon>
        <taxon>Goodea</taxon>
    </lineage>
</organism>
<dbReference type="EMBL" id="JAHRIO010080362">
    <property type="protein sequence ID" value="MEQ2184418.1"/>
    <property type="molecule type" value="Genomic_DNA"/>
</dbReference>
<proteinExistence type="predicted"/>
<keyword evidence="3" id="KW-1185">Reference proteome</keyword>
<gene>
    <name evidence="2" type="ORF">GOODEAATRI_007732</name>
</gene>
<dbReference type="Proteomes" id="UP001476798">
    <property type="component" value="Unassembled WGS sequence"/>
</dbReference>
<feature type="transmembrane region" description="Helical" evidence="1">
    <location>
        <begin position="32"/>
        <end position="51"/>
    </location>
</feature>
<sequence length="99" mass="11221">MGFSSKSFEDIAADIAVACDPFHPHFFLPPNFQLIFLLASLSMIIWLTLLVKTKMKDTKPNNADEPKVRIKAKCASLTPTQCHRLADLLQMSYFTLMFV</sequence>
<keyword evidence="1" id="KW-0812">Transmembrane</keyword>
<evidence type="ECO:0000313" key="2">
    <source>
        <dbReference type="EMBL" id="MEQ2184418.1"/>
    </source>
</evidence>
<keyword evidence="1" id="KW-0472">Membrane</keyword>
<evidence type="ECO:0000256" key="1">
    <source>
        <dbReference type="SAM" id="Phobius"/>
    </source>
</evidence>
<evidence type="ECO:0000313" key="3">
    <source>
        <dbReference type="Proteomes" id="UP001476798"/>
    </source>
</evidence>